<feature type="transmembrane region" description="Helical" evidence="1">
    <location>
        <begin position="103"/>
        <end position="122"/>
    </location>
</feature>
<keyword evidence="3" id="KW-1185">Reference proteome</keyword>
<dbReference type="AlphaFoldDB" id="A0A1A9ZY17"/>
<dbReference type="VEuPathDB" id="VectorBase:GPAI028587"/>
<keyword evidence="1" id="KW-1133">Transmembrane helix</keyword>
<reference evidence="3" key="1">
    <citation type="submission" date="2014-03" db="EMBL/GenBank/DDBJ databases">
        <authorList>
            <person name="Aksoy S."/>
            <person name="Warren W."/>
            <person name="Wilson R.K."/>
        </authorList>
    </citation>
    <scope>NUCLEOTIDE SEQUENCE [LARGE SCALE GENOMIC DNA]</scope>
    <source>
        <strain evidence="3">IAEA</strain>
    </source>
</reference>
<dbReference type="EnsemblMetazoa" id="GPAI028587-RA">
    <property type="protein sequence ID" value="GPAI028587-PA"/>
    <property type="gene ID" value="GPAI028587"/>
</dbReference>
<evidence type="ECO:0000313" key="2">
    <source>
        <dbReference type="EnsemblMetazoa" id="GPAI028587-PA"/>
    </source>
</evidence>
<sequence length="176" mass="20227">MNCFSYIPGGRSVTVKRPVRRVRRPPPPAVEFITPLGAVPVNRGIVDCWSEDRLMPVHVPHLPDPPYDDVYYYCYYWHSEPSWRFDLDFVAGKICTKLFTLHVWHVVVAFHILCVFVYFVYLPCDIKYGMRNLPVTTRLFSSSNVLPSNGKAPHTKAYKTTPRLHISALGPSYSKP</sequence>
<keyword evidence="1" id="KW-0812">Transmembrane</keyword>
<organism evidence="2 3">
    <name type="scientific">Glossina pallidipes</name>
    <name type="common">Tsetse fly</name>
    <dbReference type="NCBI Taxonomy" id="7398"/>
    <lineage>
        <taxon>Eukaryota</taxon>
        <taxon>Metazoa</taxon>
        <taxon>Ecdysozoa</taxon>
        <taxon>Arthropoda</taxon>
        <taxon>Hexapoda</taxon>
        <taxon>Insecta</taxon>
        <taxon>Pterygota</taxon>
        <taxon>Neoptera</taxon>
        <taxon>Endopterygota</taxon>
        <taxon>Diptera</taxon>
        <taxon>Brachycera</taxon>
        <taxon>Muscomorpha</taxon>
        <taxon>Hippoboscoidea</taxon>
        <taxon>Glossinidae</taxon>
        <taxon>Glossina</taxon>
    </lineage>
</organism>
<evidence type="ECO:0000313" key="3">
    <source>
        <dbReference type="Proteomes" id="UP000092445"/>
    </source>
</evidence>
<evidence type="ECO:0000256" key="1">
    <source>
        <dbReference type="SAM" id="Phobius"/>
    </source>
</evidence>
<reference evidence="2" key="2">
    <citation type="submission" date="2020-05" db="UniProtKB">
        <authorList>
            <consortium name="EnsemblMetazoa"/>
        </authorList>
    </citation>
    <scope>IDENTIFICATION</scope>
    <source>
        <strain evidence="2">IAEA</strain>
    </source>
</reference>
<keyword evidence="1" id="KW-0472">Membrane</keyword>
<proteinExistence type="predicted"/>
<dbReference type="Proteomes" id="UP000092445">
    <property type="component" value="Unassembled WGS sequence"/>
</dbReference>
<protein>
    <submittedName>
        <fullName evidence="2">Uncharacterized protein</fullName>
    </submittedName>
</protein>
<accession>A0A1A9ZY17</accession>
<name>A0A1A9ZY17_GLOPL</name>